<protein>
    <submittedName>
        <fullName evidence="1">Uncharacterized protein</fullName>
    </submittedName>
</protein>
<keyword evidence="2" id="KW-1185">Reference proteome</keyword>
<name>A0AAN2PJM5_9BACI</name>
<reference evidence="1 2" key="1">
    <citation type="journal article" date="2014" name="Genome Announc.">
        <title>Genome Sequence of Bacillus simplex Strain P558, Isolated from a Human Fecal Sample.</title>
        <authorList>
            <person name="Croce O."/>
            <person name="Hugon P."/>
            <person name="Lagier J.C."/>
            <person name="Bibi F."/>
            <person name="Robert C."/>
            <person name="Azhar E.I."/>
            <person name="Raoult D."/>
            <person name="Fournier P.E."/>
        </authorList>
    </citation>
    <scope>NUCLEOTIDE SEQUENCE [LARGE SCALE GENOMIC DNA]</scope>
    <source>
        <strain evidence="1 2">P558</strain>
    </source>
</reference>
<organism evidence="1 2">
    <name type="scientific">Peribacillus simplex</name>
    <dbReference type="NCBI Taxonomy" id="1478"/>
    <lineage>
        <taxon>Bacteria</taxon>
        <taxon>Bacillati</taxon>
        <taxon>Bacillota</taxon>
        <taxon>Bacilli</taxon>
        <taxon>Bacillales</taxon>
        <taxon>Bacillaceae</taxon>
        <taxon>Peribacillus</taxon>
    </lineage>
</organism>
<gene>
    <name evidence="1" type="ORF">BN1180_03662</name>
</gene>
<sequence>MSLSLVPGSFHGVQLCNVGKVIPSAGIGKGSYAKSIHAYACFCRLVDTDGLIIHFNYIAFNKFPSLLTFP</sequence>
<accession>A0AAN2PJM5</accession>
<dbReference type="EMBL" id="CCXW01000001">
    <property type="protein sequence ID" value="CEG33486.1"/>
    <property type="molecule type" value="Genomic_DNA"/>
</dbReference>
<evidence type="ECO:0000313" key="2">
    <source>
        <dbReference type="Proteomes" id="UP000182110"/>
    </source>
</evidence>
<comment type="caution">
    <text evidence="1">The sequence shown here is derived from an EMBL/GenBank/DDBJ whole genome shotgun (WGS) entry which is preliminary data.</text>
</comment>
<dbReference type="AlphaFoldDB" id="A0AAN2PJM5"/>
<proteinExistence type="predicted"/>
<evidence type="ECO:0000313" key="1">
    <source>
        <dbReference type="EMBL" id="CEG33486.1"/>
    </source>
</evidence>
<dbReference type="Proteomes" id="UP000182110">
    <property type="component" value="Unassembled WGS sequence"/>
</dbReference>